<dbReference type="EMBL" id="ANOG01000793">
    <property type="protein sequence ID" value="EMI17482.1"/>
    <property type="molecule type" value="Genomic_DNA"/>
</dbReference>
<feature type="domain" description="Aspartate/ornithine carbamoyltransferase carbamoyl-P binding" evidence="2">
    <location>
        <begin position="20"/>
        <end position="94"/>
    </location>
</feature>
<evidence type="ECO:0000313" key="4">
    <source>
        <dbReference type="Proteomes" id="UP000011991"/>
    </source>
</evidence>
<dbReference type="PANTHER" id="PTHR45753">
    <property type="entry name" value="ORNITHINE CARBAMOYLTRANSFERASE, MITOCHONDRIAL"/>
    <property type="match status" value="1"/>
</dbReference>
<gene>
    <name evidence="3" type="ORF">RMSM_05591</name>
</gene>
<dbReference type="SUPFAM" id="SSF53671">
    <property type="entry name" value="Aspartate/ornithine carbamoyltransferase"/>
    <property type="match status" value="1"/>
</dbReference>
<feature type="non-terminal residue" evidence="3">
    <location>
        <position position="102"/>
    </location>
</feature>
<dbReference type="GO" id="GO:0004585">
    <property type="term" value="F:ornithine carbamoyltransferase activity"/>
    <property type="evidence" value="ECO:0007669"/>
    <property type="project" value="TreeGrafter"/>
</dbReference>
<dbReference type="Proteomes" id="UP000011991">
    <property type="component" value="Unassembled WGS sequence"/>
</dbReference>
<protein>
    <submittedName>
        <fullName evidence="3">Ornithine carbamoyltransferase</fullName>
        <ecNumber evidence="3">2.1.3.-</ecNumber>
    </submittedName>
</protein>
<dbReference type="Pfam" id="PF02729">
    <property type="entry name" value="OTCace_N"/>
    <property type="match status" value="1"/>
</dbReference>
<dbReference type="GO" id="GO:0019240">
    <property type="term" value="P:citrulline biosynthetic process"/>
    <property type="evidence" value="ECO:0007669"/>
    <property type="project" value="TreeGrafter"/>
</dbReference>
<name>M5RQ13_9BACT</name>
<evidence type="ECO:0000256" key="1">
    <source>
        <dbReference type="ARBA" id="ARBA00022679"/>
    </source>
</evidence>
<dbReference type="InterPro" id="IPR006132">
    <property type="entry name" value="Asp/Orn_carbamoyltranf_P-bd"/>
</dbReference>
<evidence type="ECO:0000313" key="3">
    <source>
        <dbReference type="EMBL" id="EMI17482.1"/>
    </source>
</evidence>
<accession>M5RQ13</accession>
<keyword evidence="1 3" id="KW-0808">Transferase</keyword>
<proteinExistence type="predicted"/>
<comment type="caution">
    <text evidence="3">The sequence shown here is derived from an EMBL/GenBank/DDBJ whole genome shotgun (WGS) entry which is preliminary data.</text>
</comment>
<dbReference type="AlphaFoldDB" id="M5RQ13"/>
<keyword evidence="4" id="KW-1185">Reference proteome</keyword>
<sequence length="102" mass="11432">MKPSQNFYEFKHNEEAVAVQHLLSLFDIEVDDLRSILATSLSLKQRLAAGDRPSILERRVLALLFQKPSLRTRVSFETGMAQLGGSSLFLGDDVGWGKRESP</sequence>
<dbReference type="PANTHER" id="PTHR45753:SF3">
    <property type="entry name" value="ORNITHINE TRANSCARBAMYLASE, MITOCHONDRIAL"/>
    <property type="match status" value="1"/>
</dbReference>
<reference evidence="3 4" key="1">
    <citation type="journal article" date="2013" name="Mar. Genomics">
        <title>Expression of sulfatases in Rhodopirellula baltica and the diversity of sulfatases in the genus Rhodopirellula.</title>
        <authorList>
            <person name="Wegner C.E."/>
            <person name="Richter-Heitmann T."/>
            <person name="Klindworth A."/>
            <person name="Klockow C."/>
            <person name="Richter M."/>
            <person name="Achstetter T."/>
            <person name="Glockner F.O."/>
            <person name="Harder J."/>
        </authorList>
    </citation>
    <scope>NUCLEOTIDE SEQUENCE [LARGE SCALE GENOMIC DNA]</scope>
    <source>
        <strain evidence="3 4">SM1</strain>
    </source>
</reference>
<organism evidence="3 4">
    <name type="scientific">Rhodopirellula maiorica SM1</name>
    <dbReference type="NCBI Taxonomy" id="1265738"/>
    <lineage>
        <taxon>Bacteria</taxon>
        <taxon>Pseudomonadati</taxon>
        <taxon>Planctomycetota</taxon>
        <taxon>Planctomycetia</taxon>
        <taxon>Pirellulales</taxon>
        <taxon>Pirellulaceae</taxon>
        <taxon>Novipirellula</taxon>
    </lineage>
</organism>
<dbReference type="Gene3D" id="3.40.50.1370">
    <property type="entry name" value="Aspartate/ornithine carbamoyltransferase"/>
    <property type="match status" value="1"/>
</dbReference>
<dbReference type="InterPro" id="IPR036901">
    <property type="entry name" value="Asp/Orn_carbamoylTrfase_sf"/>
</dbReference>
<dbReference type="GO" id="GO:0042450">
    <property type="term" value="P:L-arginine biosynthetic process via ornithine"/>
    <property type="evidence" value="ECO:0007669"/>
    <property type="project" value="TreeGrafter"/>
</dbReference>
<dbReference type="GO" id="GO:0016597">
    <property type="term" value="F:amino acid binding"/>
    <property type="evidence" value="ECO:0007669"/>
    <property type="project" value="InterPro"/>
</dbReference>
<evidence type="ECO:0000259" key="2">
    <source>
        <dbReference type="Pfam" id="PF02729"/>
    </source>
</evidence>
<dbReference type="EC" id="2.1.3.-" evidence="3"/>